<gene>
    <name evidence="6" type="ORF">FC82_GL001800</name>
</gene>
<dbReference type="InterPro" id="IPR047141">
    <property type="entry name" value="Stealth"/>
</dbReference>
<protein>
    <submittedName>
        <fullName evidence="6">Glycosyltransferase</fullName>
    </submittedName>
</protein>
<dbReference type="InterPro" id="IPR021520">
    <property type="entry name" value="Stealth_CR2"/>
</dbReference>
<dbReference type="Proteomes" id="UP000051845">
    <property type="component" value="Unassembled WGS sequence"/>
</dbReference>
<comment type="caution">
    <text evidence="6">The sequence shown here is derived from an EMBL/GenBank/DDBJ whole genome shotgun (WGS) entry which is preliminary data.</text>
</comment>
<dbReference type="Pfam" id="PF17101">
    <property type="entry name" value="Stealth_CR1"/>
    <property type="match status" value="1"/>
</dbReference>
<evidence type="ECO:0000256" key="2">
    <source>
        <dbReference type="ARBA" id="ARBA00022679"/>
    </source>
</evidence>
<reference evidence="6 7" key="1">
    <citation type="journal article" date="2015" name="Genome Announc.">
        <title>Expanding the biotechnology potential of lactobacilli through comparative genomics of 213 strains and associated genera.</title>
        <authorList>
            <person name="Sun Z."/>
            <person name="Harris H.M."/>
            <person name="McCann A."/>
            <person name="Guo C."/>
            <person name="Argimon S."/>
            <person name="Zhang W."/>
            <person name="Yang X."/>
            <person name="Jeffery I.B."/>
            <person name="Cooney J.C."/>
            <person name="Kagawa T.F."/>
            <person name="Liu W."/>
            <person name="Song Y."/>
            <person name="Salvetti E."/>
            <person name="Wrobel A."/>
            <person name="Rasinkangas P."/>
            <person name="Parkhill J."/>
            <person name="Rea M.C."/>
            <person name="O'Sullivan O."/>
            <person name="Ritari J."/>
            <person name="Douillard F.P."/>
            <person name="Paul Ross R."/>
            <person name="Yang R."/>
            <person name="Briner A.E."/>
            <person name="Felis G.E."/>
            <person name="de Vos W.M."/>
            <person name="Barrangou R."/>
            <person name="Klaenhammer T.R."/>
            <person name="Caufield P.W."/>
            <person name="Cui Y."/>
            <person name="Zhang H."/>
            <person name="O'Toole P.W."/>
        </authorList>
    </citation>
    <scope>NUCLEOTIDE SEQUENCE [LARGE SCALE GENOMIC DNA]</scope>
    <source>
        <strain evidence="6 7">DSM 20515</strain>
    </source>
</reference>
<feature type="domain" description="Stealth protein CR2 conserved region 2" evidence="4">
    <location>
        <begin position="43"/>
        <end position="140"/>
    </location>
</feature>
<dbReference type="GO" id="GO:0000271">
    <property type="term" value="P:polysaccharide biosynthetic process"/>
    <property type="evidence" value="ECO:0007669"/>
    <property type="project" value="UniProtKB-KW"/>
</dbReference>
<dbReference type="AlphaFoldDB" id="A0A0R2BFI1"/>
<name>A0A0R2BFI1_SECCO</name>
<dbReference type="RefSeq" id="WP_056995932.1">
    <property type="nucleotide sequence ID" value="NZ_AYYR01000004.1"/>
</dbReference>
<evidence type="ECO:0000313" key="7">
    <source>
        <dbReference type="Proteomes" id="UP000051845"/>
    </source>
</evidence>
<accession>A0A0R2BFI1</accession>
<dbReference type="Pfam" id="PF11380">
    <property type="entry name" value="Stealth_CR2"/>
    <property type="match status" value="1"/>
</dbReference>
<keyword evidence="2 6" id="KW-0808">Transferase</keyword>
<evidence type="ECO:0000256" key="3">
    <source>
        <dbReference type="ARBA" id="ARBA00023169"/>
    </source>
</evidence>
<evidence type="ECO:0000259" key="4">
    <source>
        <dbReference type="Pfam" id="PF11380"/>
    </source>
</evidence>
<dbReference type="PANTHER" id="PTHR24045:SF0">
    <property type="entry name" value="N-ACETYLGLUCOSAMINE-1-PHOSPHOTRANSFERASE SUBUNITS ALPHA_BETA"/>
    <property type="match status" value="1"/>
</dbReference>
<evidence type="ECO:0000256" key="1">
    <source>
        <dbReference type="ARBA" id="ARBA00007583"/>
    </source>
</evidence>
<dbReference type="InterPro" id="IPR031358">
    <property type="entry name" value="Stealth_CR1"/>
</dbReference>
<dbReference type="EMBL" id="AYYR01000004">
    <property type="protein sequence ID" value="KRM77911.1"/>
    <property type="molecule type" value="Genomic_DNA"/>
</dbReference>
<comment type="similarity">
    <text evidence="1">Belongs to the stealth family.</text>
</comment>
<proteinExistence type="inferred from homology"/>
<dbReference type="PATRIC" id="fig|1423733.4.peg.1896"/>
<evidence type="ECO:0000259" key="5">
    <source>
        <dbReference type="Pfam" id="PF17101"/>
    </source>
</evidence>
<dbReference type="STRING" id="33960.TY91_15480"/>
<keyword evidence="3" id="KW-0270">Exopolysaccharide synthesis</keyword>
<organism evidence="6 7">
    <name type="scientific">Secundilactobacillus collinoides DSM 20515 = JCM 1123</name>
    <dbReference type="NCBI Taxonomy" id="1423733"/>
    <lineage>
        <taxon>Bacteria</taxon>
        <taxon>Bacillati</taxon>
        <taxon>Bacillota</taxon>
        <taxon>Bacilli</taxon>
        <taxon>Lactobacillales</taxon>
        <taxon>Lactobacillaceae</taxon>
        <taxon>Secundilactobacillus</taxon>
    </lineage>
</organism>
<sequence>MNAASKIDVVIPWVDDQDPVWLAKKTRYMREASMVGDLSADNRYLEYGTLQYVLRSIARYLPWVNRVFLLTDHQVPAWLNTDRVAVVDHTEFITGRLPTFNSNVILTSIGHIHALSDQFIIFNDEMIVWQPLPPTAFFKNGLPVDALIETGTVPKDDGFFHISQNGVALANRLFSKRQVMRHHWRQFFNWRYGRQMGRTVLSLPYGGFIGFQNQHLLLPYRKTDFDRAYQLVPEAFRLTWNHRFRSLEDINEWTVRYLRNLAGDFTPGYLNGTFLTLADFKTSPPSLPRRTKVIVINDDGHYADQVVDKVARFLNARFPEKCAYEK</sequence>
<evidence type="ECO:0000313" key="6">
    <source>
        <dbReference type="EMBL" id="KRM77911.1"/>
    </source>
</evidence>
<dbReference type="PANTHER" id="PTHR24045">
    <property type="match status" value="1"/>
</dbReference>
<dbReference type="GO" id="GO:0016772">
    <property type="term" value="F:transferase activity, transferring phosphorus-containing groups"/>
    <property type="evidence" value="ECO:0007669"/>
    <property type="project" value="InterPro"/>
</dbReference>
<feature type="domain" description="Stealth protein CR1 conserved region 1" evidence="5">
    <location>
        <begin position="6"/>
        <end position="30"/>
    </location>
</feature>